<evidence type="ECO:0000256" key="2">
    <source>
        <dbReference type="HAMAP-Rule" id="MF_01504"/>
    </source>
</evidence>
<feature type="compositionally biased region" description="Polar residues" evidence="4">
    <location>
        <begin position="34"/>
        <end position="56"/>
    </location>
</feature>
<dbReference type="NCBIfam" id="NF002843">
    <property type="entry name" value="PRK03081.1"/>
    <property type="match status" value="1"/>
</dbReference>
<keyword evidence="1 2" id="KW-0749">Sporulation</keyword>
<evidence type="ECO:0000313" key="6">
    <source>
        <dbReference type="Proteomes" id="UP000215137"/>
    </source>
</evidence>
<keyword evidence="6" id="KW-1185">Reference proteome</keyword>
<dbReference type="NCBIfam" id="TIGR03091">
    <property type="entry name" value="SASP_sspK"/>
    <property type="match status" value="1"/>
</dbReference>
<dbReference type="Pfam" id="PF08176">
    <property type="entry name" value="SspK"/>
    <property type="match status" value="1"/>
</dbReference>
<evidence type="ECO:0000313" key="5">
    <source>
        <dbReference type="EMBL" id="ASV66433.1"/>
    </source>
</evidence>
<reference evidence="5 6" key="1">
    <citation type="submission" date="2017-08" db="EMBL/GenBank/DDBJ databases">
        <title>Complete Genome Sequence of Bacillus kochii Oregon-R-modENCODE STRAIN BDGP4, isolated from Drosophila melanogaster gut.</title>
        <authorList>
            <person name="Wan K.H."/>
            <person name="Yu C."/>
            <person name="Park S."/>
            <person name="Hammonds A.S."/>
            <person name="Booth B.W."/>
            <person name="Celniker S.E."/>
        </authorList>
    </citation>
    <scope>NUCLEOTIDE SEQUENCE [LARGE SCALE GENOMIC DNA]</scope>
    <source>
        <strain evidence="5 6">BDGP4</strain>
    </source>
</reference>
<evidence type="ECO:0000256" key="1">
    <source>
        <dbReference type="ARBA" id="ARBA00022969"/>
    </source>
</evidence>
<evidence type="ECO:0000256" key="3">
    <source>
        <dbReference type="NCBIfam" id="TIGR03091"/>
    </source>
</evidence>
<comment type="subcellular location">
    <subcellularLocation>
        <location evidence="2">Spore core</location>
    </subcellularLocation>
</comment>
<dbReference type="EMBL" id="CP022983">
    <property type="protein sequence ID" value="ASV66433.1"/>
    <property type="molecule type" value="Genomic_DNA"/>
</dbReference>
<organism evidence="5 6">
    <name type="scientific">Cytobacillus kochii</name>
    <dbReference type="NCBI Taxonomy" id="859143"/>
    <lineage>
        <taxon>Bacteria</taxon>
        <taxon>Bacillati</taxon>
        <taxon>Bacillota</taxon>
        <taxon>Bacilli</taxon>
        <taxon>Bacillales</taxon>
        <taxon>Bacillaceae</taxon>
        <taxon>Cytobacillus</taxon>
    </lineage>
</organism>
<dbReference type="HAMAP" id="MF_01504">
    <property type="entry name" value="SspK"/>
    <property type="match status" value="1"/>
</dbReference>
<sequence length="56" mass="6378">MRNKAAHFPNQNHNKFDGEPRAKAEFASKRADGTIQTQPQERMKASSNRNSNTTDF</sequence>
<feature type="compositionally biased region" description="Basic and acidic residues" evidence="4">
    <location>
        <begin position="14"/>
        <end position="32"/>
    </location>
</feature>
<name>A0A248TE41_9BACI</name>
<protein>
    <recommendedName>
        <fullName evidence="2 3">Small, acid-soluble spore protein K</fullName>
        <shortName evidence="2">SASP K</shortName>
    </recommendedName>
</protein>
<gene>
    <name evidence="2" type="primary">sspK</name>
    <name evidence="5" type="ORF">CKF48_03295</name>
</gene>
<dbReference type="GO" id="GO:0030435">
    <property type="term" value="P:sporulation resulting in formation of a cellular spore"/>
    <property type="evidence" value="ECO:0007669"/>
    <property type="project" value="UniProtKB-KW"/>
</dbReference>
<accession>A0A248TE41</accession>
<dbReference type="OrthoDB" id="2382188at2"/>
<comment type="induction">
    <text evidence="2">Expressed only in the forespore compartment of sporulating cells.</text>
</comment>
<dbReference type="GO" id="GO:0042601">
    <property type="term" value="C:endospore-forming forespore"/>
    <property type="evidence" value="ECO:0007669"/>
    <property type="project" value="InterPro"/>
</dbReference>
<dbReference type="Proteomes" id="UP000215137">
    <property type="component" value="Chromosome"/>
</dbReference>
<feature type="region of interest" description="Disordered" evidence="4">
    <location>
        <begin position="1"/>
        <end position="56"/>
    </location>
</feature>
<evidence type="ECO:0000256" key="4">
    <source>
        <dbReference type="SAM" id="MobiDB-lite"/>
    </source>
</evidence>
<proteinExistence type="evidence at transcript level"/>
<comment type="similarity">
    <text evidence="2">Belongs to the SspK family.</text>
</comment>
<dbReference type="InterPro" id="IPR012611">
    <property type="entry name" value="SASP_SspK"/>
</dbReference>
<dbReference type="GO" id="GO:0030436">
    <property type="term" value="P:asexual sporulation"/>
    <property type="evidence" value="ECO:0007669"/>
    <property type="project" value="UniProtKB-UniRule"/>
</dbReference>
<dbReference type="AlphaFoldDB" id="A0A248TE41"/>
<dbReference type="KEGG" id="bko:CKF48_03295"/>
<dbReference type="RefSeq" id="WP_095370008.1">
    <property type="nucleotide sequence ID" value="NZ_CP022983.1"/>
</dbReference>